<evidence type="ECO:0000313" key="2">
    <source>
        <dbReference type="WBParaSite" id="ALUE_0001366001-mRNA-1"/>
    </source>
</evidence>
<sequence length="92" mass="10695">MIHLFFEVSYCLFLISDYNMSNKSTLLRFSLRDEPTEFVEKRDVNNEGIEHWWPGKDGECTDDALVITELLRDYDKFKLPGGSNVQVSVEVC</sequence>
<evidence type="ECO:0000313" key="1">
    <source>
        <dbReference type="Proteomes" id="UP000036681"/>
    </source>
</evidence>
<dbReference type="WBParaSite" id="ALUE_0001366001-mRNA-1">
    <property type="protein sequence ID" value="ALUE_0001366001-mRNA-1"/>
    <property type="gene ID" value="ALUE_0001366001"/>
</dbReference>
<dbReference type="Proteomes" id="UP000036681">
    <property type="component" value="Unplaced"/>
</dbReference>
<reference evidence="2" key="1">
    <citation type="submission" date="2023-03" db="UniProtKB">
        <authorList>
            <consortium name="WormBaseParasite"/>
        </authorList>
    </citation>
    <scope>IDENTIFICATION</scope>
</reference>
<organism evidence="1 2">
    <name type="scientific">Ascaris lumbricoides</name>
    <name type="common">Giant roundworm</name>
    <dbReference type="NCBI Taxonomy" id="6252"/>
    <lineage>
        <taxon>Eukaryota</taxon>
        <taxon>Metazoa</taxon>
        <taxon>Ecdysozoa</taxon>
        <taxon>Nematoda</taxon>
        <taxon>Chromadorea</taxon>
        <taxon>Rhabditida</taxon>
        <taxon>Spirurina</taxon>
        <taxon>Ascaridomorpha</taxon>
        <taxon>Ascaridoidea</taxon>
        <taxon>Ascarididae</taxon>
        <taxon>Ascaris</taxon>
    </lineage>
</organism>
<proteinExistence type="predicted"/>
<dbReference type="AlphaFoldDB" id="A0A9J2PU68"/>
<keyword evidence="1" id="KW-1185">Reference proteome</keyword>
<protein>
    <submittedName>
        <fullName evidence="2">Uncharacterized protein</fullName>
    </submittedName>
</protein>
<accession>A0A9J2PU68</accession>
<name>A0A9J2PU68_ASCLU</name>